<gene>
    <name evidence="1" type="ORF">O0S08_36510</name>
</gene>
<accession>A0ABY7GXN6</accession>
<evidence type="ECO:0000313" key="2">
    <source>
        <dbReference type="Proteomes" id="UP001164459"/>
    </source>
</evidence>
<name>A0ABY7GXN6_9BACT</name>
<sequence length="332" mass="34988">MTIYGIGIFQPDDDPLIGAFAQWLNPAPYTTTDAGSGGFTLCALWTRIFSPSGIRSWVEVGYTQGFGGQNVTALYWAEGISGVYYEYVVGEPVGPPGTQHAYQAKVVGDEWTVVVDGETWGWSPQPPLGTEINVGGEMTSANNVLTATNPAEMSFQTRNGWQPWTAQPDAISRGQEDPLTFQWIQLGVLGQAASGGAVEVKDAPRVDAGLPEGRPATGPGASGGPFLARSEAEAIARVAAAATGDSQARLVALETTTHGDAVAARRAGRSSTVADDREVYVARFEGTFTFRRGPRGTPPRRASALEVEIDATDGRVLALGSRAIEESGPVAE</sequence>
<protein>
    <submittedName>
        <fullName evidence="1">Uncharacterized protein</fullName>
    </submittedName>
</protein>
<reference evidence="1" key="1">
    <citation type="submission" date="2022-11" db="EMBL/GenBank/DDBJ databases">
        <title>Minimal conservation of predation-associated metabolite biosynthetic gene clusters underscores biosynthetic potential of Myxococcota including descriptions for ten novel species: Archangium lansinium sp. nov., Myxococcus landrumus sp. nov., Nannocystis bai.</title>
        <authorList>
            <person name="Ahearne A."/>
            <person name="Stevens C."/>
            <person name="Dowd S."/>
        </authorList>
    </citation>
    <scope>NUCLEOTIDE SEQUENCE</scope>
    <source>
        <strain evidence="1">Fl3</strain>
    </source>
</reference>
<keyword evidence="2" id="KW-1185">Reference proteome</keyword>
<evidence type="ECO:0000313" key="1">
    <source>
        <dbReference type="EMBL" id="WAS91717.1"/>
    </source>
</evidence>
<proteinExistence type="predicted"/>
<organism evidence="1 2">
    <name type="scientific">Nannocystis punicea</name>
    <dbReference type="NCBI Taxonomy" id="2995304"/>
    <lineage>
        <taxon>Bacteria</taxon>
        <taxon>Pseudomonadati</taxon>
        <taxon>Myxococcota</taxon>
        <taxon>Polyangia</taxon>
        <taxon>Nannocystales</taxon>
        <taxon>Nannocystaceae</taxon>
        <taxon>Nannocystis</taxon>
    </lineage>
</organism>
<dbReference type="EMBL" id="CP114040">
    <property type="protein sequence ID" value="WAS91717.1"/>
    <property type="molecule type" value="Genomic_DNA"/>
</dbReference>
<dbReference type="Proteomes" id="UP001164459">
    <property type="component" value="Chromosome"/>
</dbReference>
<dbReference type="RefSeq" id="WP_269034079.1">
    <property type="nucleotide sequence ID" value="NZ_CP114040.1"/>
</dbReference>